<feature type="region of interest" description="Disordered" evidence="1">
    <location>
        <begin position="41"/>
        <end position="82"/>
    </location>
</feature>
<organism evidence="2 3">
    <name type="scientific">Oryza meyeriana var. granulata</name>
    <dbReference type="NCBI Taxonomy" id="110450"/>
    <lineage>
        <taxon>Eukaryota</taxon>
        <taxon>Viridiplantae</taxon>
        <taxon>Streptophyta</taxon>
        <taxon>Embryophyta</taxon>
        <taxon>Tracheophyta</taxon>
        <taxon>Spermatophyta</taxon>
        <taxon>Magnoliopsida</taxon>
        <taxon>Liliopsida</taxon>
        <taxon>Poales</taxon>
        <taxon>Poaceae</taxon>
        <taxon>BOP clade</taxon>
        <taxon>Oryzoideae</taxon>
        <taxon>Oryzeae</taxon>
        <taxon>Oryzinae</taxon>
        <taxon>Oryza</taxon>
        <taxon>Oryza meyeriana</taxon>
    </lineage>
</organism>
<evidence type="ECO:0000313" key="3">
    <source>
        <dbReference type="Proteomes" id="UP000479710"/>
    </source>
</evidence>
<proteinExistence type="predicted"/>
<accession>A0A6G1D793</accession>
<dbReference type="EMBL" id="SPHZ02000007">
    <property type="protein sequence ID" value="KAF0908249.1"/>
    <property type="molecule type" value="Genomic_DNA"/>
</dbReference>
<keyword evidence="3" id="KW-1185">Reference proteome</keyword>
<feature type="compositionally biased region" description="Low complexity" evidence="1">
    <location>
        <begin position="10"/>
        <end position="24"/>
    </location>
</feature>
<gene>
    <name evidence="2" type="ORF">E2562_023870</name>
</gene>
<dbReference type="Proteomes" id="UP000479710">
    <property type="component" value="Unassembled WGS sequence"/>
</dbReference>
<protein>
    <submittedName>
        <fullName evidence="2">Uncharacterized protein</fullName>
    </submittedName>
</protein>
<evidence type="ECO:0000313" key="2">
    <source>
        <dbReference type="EMBL" id="KAF0908249.1"/>
    </source>
</evidence>
<feature type="region of interest" description="Disordered" evidence="1">
    <location>
        <begin position="1"/>
        <end position="24"/>
    </location>
</feature>
<reference evidence="2 3" key="1">
    <citation type="submission" date="2019-11" db="EMBL/GenBank/DDBJ databases">
        <title>Whole genome sequence of Oryza granulata.</title>
        <authorList>
            <person name="Li W."/>
        </authorList>
    </citation>
    <scope>NUCLEOTIDE SEQUENCE [LARGE SCALE GENOMIC DNA]</scope>
    <source>
        <strain evidence="3">cv. Menghai</strain>
        <tissue evidence="2">Leaf</tissue>
    </source>
</reference>
<evidence type="ECO:0000256" key="1">
    <source>
        <dbReference type="SAM" id="MobiDB-lite"/>
    </source>
</evidence>
<comment type="caution">
    <text evidence="2">The sequence shown here is derived from an EMBL/GenBank/DDBJ whole genome shotgun (WGS) entry which is preliminary data.</text>
</comment>
<sequence length="82" mass="8386">MRTSIPATVASSAGTATSTRGASGRLGLSVLCSNRIGRCSVGGRMQKERRPKPPAEPLAPSNTCPPPCSVTHGPVPSYLPAQ</sequence>
<dbReference type="AlphaFoldDB" id="A0A6G1D793"/>
<name>A0A6G1D793_9ORYZ</name>